<evidence type="ECO:0000256" key="7">
    <source>
        <dbReference type="ARBA" id="ARBA00022737"/>
    </source>
</evidence>
<comment type="subcellular location">
    <subcellularLocation>
        <location evidence="1">Cell membrane</location>
        <topology evidence="1">Single-pass type I membrane protein</topology>
    </subcellularLocation>
</comment>
<dbReference type="PANTHER" id="PTHR48065">
    <property type="entry name" value="OS10G0469600 PROTEIN"/>
    <property type="match status" value="1"/>
</dbReference>
<dbReference type="PROSITE" id="PS51450">
    <property type="entry name" value="LRR"/>
    <property type="match status" value="1"/>
</dbReference>
<accession>A0A0D3DWV0</accession>
<dbReference type="Pfam" id="PF08263">
    <property type="entry name" value="LRRNT_2"/>
    <property type="match status" value="1"/>
</dbReference>
<dbReference type="Pfam" id="PF13855">
    <property type="entry name" value="LRR_8"/>
    <property type="match status" value="3"/>
</dbReference>
<dbReference type="Gene3D" id="3.80.10.10">
    <property type="entry name" value="Ribonuclease Inhibitor"/>
    <property type="match status" value="4"/>
</dbReference>
<evidence type="ECO:0000256" key="3">
    <source>
        <dbReference type="ARBA" id="ARBA00022475"/>
    </source>
</evidence>
<evidence type="ECO:0000256" key="8">
    <source>
        <dbReference type="ARBA" id="ARBA00022989"/>
    </source>
</evidence>
<dbReference type="InterPro" id="IPR003591">
    <property type="entry name" value="Leu-rich_rpt_typical-subtyp"/>
</dbReference>
<feature type="transmembrane region" description="Helical" evidence="11">
    <location>
        <begin position="48"/>
        <end position="67"/>
    </location>
</feature>
<dbReference type="Gramene" id="Bo8g105000.1">
    <property type="protein sequence ID" value="Bo8g105000.1"/>
    <property type="gene ID" value="Bo8g105000"/>
</dbReference>
<feature type="domain" description="Leucine-rich repeat-containing N-terminal plant-type" evidence="12">
    <location>
        <begin position="77"/>
        <end position="114"/>
    </location>
</feature>
<evidence type="ECO:0000313" key="13">
    <source>
        <dbReference type="EnsemblPlants" id="Bo8g105000.1"/>
    </source>
</evidence>
<dbReference type="SMART" id="SM00369">
    <property type="entry name" value="LRR_TYP"/>
    <property type="match status" value="6"/>
</dbReference>
<name>A0A0D3DWV0_BRAOL</name>
<protein>
    <recommendedName>
        <fullName evidence="12">Leucine-rich repeat-containing N-terminal plant-type domain-containing protein</fullName>
    </recommendedName>
</protein>
<dbReference type="InterPro" id="IPR001611">
    <property type="entry name" value="Leu-rich_rpt"/>
</dbReference>
<reference evidence="13" key="2">
    <citation type="submission" date="2015-03" db="UniProtKB">
        <authorList>
            <consortium name="EnsemblPlants"/>
        </authorList>
    </citation>
    <scope>IDENTIFICATION</scope>
</reference>
<dbReference type="SUPFAM" id="SSF52058">
    <property type="entry name" value="L domain-like"/>
    <property type="match status" value="2"/>
</dbReference>
<dbReference type="Proteomes" id="UP000032141">
    <property type="component" value="Chromosome C8"/>
</dbReference>
<evidence type="ECO:0000256" key="6">
    <source>
        <dbReference type="ARBA" id="ARBA00022729"/>
    </source>
</evidence>
<keyword evidence="6" id="KW-0732">Signal</keyword>
<keyword evidence="5 11" id="KW-0812">Transmembrane</keyword>
<keyword evidence="3" id="KW-1003">Cell membrane</keyword>
<keyword evidence="14" id="KW-1185">Reference proteome</keyword>
<evidence type="ECO:0000256" key="2">
    <source>
        <dbReference type="ARBA" id="ARBA00009592"/>
    </source>
</evidence>
<dbReference type="FunFam" id="3.80.10.10:FF:000213">
    <property type="entry name" value="Tyrosine-sulfated glycopeptide receptor 1"/>
    <property type="match status" value="1"/>
</dbReference>
<keyword evidence="8 11" id="KW-1133">Transmembrane helix</keyword>
<organism evidence="13 14">
    <name type="scientific">Brassica oleracea var. oleracea</name>
    <dbReference type="NCBI Taxonomy" id="109376"/>
    <lineage>
        <taxon>Eukaryota</taxon>
        <taxon>Viridiplantae</taxon>
        <taxon>Streptophyta</taxon>
        <taxon>Embryophyta</taxon>
        <taxon>Tracheophyta</taxon>
        <taxon>Spermatophyta</taxon>
        <taxon>Magnoliopsida</taxon>
        <taxon>eudicotyledons</taxon>
        <taxon>Gunneridae</taxon>
        <taxon>Pentapetalae</taxon>
        <taxon>rosids</taxon>
        <taxon>malvids</taxon>
        <taxon>Brassicales</taxon>
        <taxon>Brassicaceae</taxon>
        <taxon>Brassiceae</taxon>
        <taxon>Brassica</taxon>
    </lineage>
</organism>
<keyword evidence="4" id="KW-0433">Leucine-rich repeat</keyword>
<proteinExistence type="inferred from homology"/>
<dbReference type="FunFam" id="3.80.10.10:FF:000403">
    <property type="entry name" value="Receptor-like protein 2"/>
    <property type="match status" value="1"/>
</dbReference>
<keyword evidence="9 11" id="KW-0472">Membrane</keyword>
<evidence type="ECO:0000256" key="10">
    <source>
        <dbReference type="ARBA" id="ARBA00023180"/>
    </source>
</evidence>
<dbReference type="FunFam" id="3.80.10.10:FF:000530">
    <property type="entry name" value="Receptor-like protein 2"/>
    <property type="match status" value="1"/>
</dbReference>
<dbReference type="InterPro" id="IPR013210">
    <property type="entry name" value="LRR_N_plant-typ"/>
</dbReference>
<dbReference type="eggNOG" id="KOG0619">
    <property type="taxonomic scope" value="Eukaryota"/>
</dbReference>
<dbReference type="HOGENOM" id="CLU_000288_22_9_1"/>
<dbReference type="OMA" id="PAWLINI"/>
<evidence type="ECO:0000256" key="9">
    <source>
        <dbReference type="ARBA" id="ARBA00023136"/>
    </source>
</evidence>
<comment type="similarity">
    <text evidence="2">Belongs to the RLP family.</text>
</comment>
<keyword evidence="10" id="KW-0325">Glycoprotein</keyword>
<evidence type="ECO:0000256" key="4">
    <source>
        <dbReference type="ARBA" id="ARBA00022614"/>
    </source>
</evidence>
<feature type="transmembrane region" description="Helical" evidence="11">
    <location>
        <begin position="697"/>
        <end position="717"/>
    </location>
</feature>
<dbReference type="STRING" id="109376.A0A0D3DWV0"/>
<dbReference type="AlphaFoldDB" id="A0A0D3DWV0"/>
<dbReference type="EnsemblPlants" id="Bo8g105000.1">
    <property type="protein sequence ID" value="Bo8g105000.1"/>
    <property type="gene ID" value="Bo8g105000"/>
</dbReference>
<dbReference type="SMART" id="SM00365">
    <property type="entry name" value="LRR_SD22"/>
    <property type="match status" value="5"/>
</dbReference>
<evidence type="ECO:0000259" key="12">
    <source>
        <dbReference type="Pfam" id="PF08263"/>
    </source>
</evidence>
<dbReference type="PRINTS" id="PR00019">
    <property type="entry name" value="LEURICHRPT"/>
</dbReference>
<evidence type="ECO:0000313" key="14">
    <source>
        <dbReference type="Proteomes" id="UP000032141"/>
    </source>
</evidence>
<sequence length="732" mass="80810">MLLLTNLPCRLLPVLVLVLVLTMVYENMRSKSKSYVRSSSTTRPIQPLSLHMLQLFIHCFLSFYFLFLTVSEAVCNPQDQETLLWFSGNVSSPVSPLKWNPSVDCCSWEGITCDDSLNSHITNISLPSRGLFGNLTSTILSLHSLTHLDLSRNRLLGPLPPGFFSSLDQLRVLNLSYNSFSGELPLEQSFGNNGSIMFFPIETIDLSNNLLQGKILSSSKFLQGVLNLTSFNVSNNSFIGPLPSFLCKSSPQLSDLDFSYNDFSGFISQGLGRCLRLSILRAGFNRLSGDIPSDIYILSKLEQLFLPSNHLSGKISDDITRLKKLTSLELYFNLLEGDIPRGIGNLSSLRSLQLLTNYLTGPVPLSLANCTNLVSLNLRVNQLGGSLTELDFSQFKSLSVIDIGNNSFTGDLPEKGCKKLSTLLVALNFYNETFPSNKDLISPNGFPKLKIFGIGGCGLKGEIPAWLINIKSLEVLDLSVNQLVGPIPGWLGTLPNLFYLELSDNQLSGQLSNDIFQLKALMSQKSHDETDRNSLELPVYVSPSSVTTYKQQYNHMSSLPPAIYISRNNLTGSIPVEVGKLKAIQILDLSFNSLSGVIPDELPNLTRLERLDLSNNNLTGRIPWSLRLLHFMSYFSVAYNNLEGPVPTGGQFDTFLKAYFEGNALLCGGILLNPCMSPTQPTATVTTQDEDELSRTIFLGLGFGYFFGLASFIVGSLEAQVNQNHQIYTELD</sequence>
<reference evidence="13 14" key="1">
    <citation type="journal article" date="2014" name="Genome Biol.">
        <title>Transcriptome and methylome profiling reveals relics of genome dominance in the mesopolyploid Brassica oleracea.</title>
        <authorList>
            <person name="Parkin I.A."/>
            <person name="Koh C."/>
            <person name="Tang H."/>
            <person name="Robinson S.J."/>
            <person name="Kagale S."/>
            <person name="Clarke W.E."/>
            <person name="Town C.D."/>
            <person name="Nixon J."/>
            <person name="Krishnakumar V."/>
            <person name="Bidwell S.L."/>
            <person name="Denoeud F."/>
            <person name="Belcram H."/>
            <person name="Links M.G."/>
            <person name="Just J."/>
            <person name="Clarke C."/>
            <person name="Bender T."/>
            <person name="Huebert T."/>
            <person name="Mason A.S."/>
            <person name="Pires J.C."/>
            <person name="Barker G."/>
            <person name="Moore J."/>
            <person name="Walley P.G."/>
            <person name="Manoli S."/>
            <person name="Batley J."/>
            <person name="Edwards D."/>
            <person name="Nelson M.N."/>
            <person name="Wang X."/>
            <person name="Paterson A.H."/>
            <person name="King G."/>
            <person name="Bancroft I."/>
            <person name="Chalhoub B."/>
            <person name="Sharpe A.G."/>
        </authorList>
    </citation>
    <scope>NUCLEOTIDE SEQUENCE</scope>
    <source>
        <strain evidence="13 14">cv. TO1000</strain>
    </source>
</reference>
<evidence type="ECO:0000256" key="11">
    <source>
        <dbReference type="SAM" id="Phobius"/>
    </source>
</evidence>
<evidence type="ECO:0000256" key="1">
    <source>
        <dbReference type="ARBA" id="ARBA00004251"/>
    </source>
</evidence>
<evidence type="ECO:0000256" key="5">
    <source>
        <dbReference type="ARBA" id="ARBA00022692"/>
    </source>
</evidence>
<dbReference type="InterPro" id="IPR032675">
    <property type="entry name" value="LRR_dom_sf"/>
</dbReference>
<keyword evidence="7" id="KW-0677">Repeat</keyword>
<dbReference type="PANTHER" id="PTHR48065:SF69">
    <property type="entry name" value="OS07G0466500 PROTEIN"/>
    <property type="match status" value="1"/>
</dbReference>
<dbReference type="GO" id="GO:0005886">
    <property type="term" value="C:plasma membrane"/>
    <property type="evidence" value="ECO:0007669"/>
    <property type="project" value="UniProtKB-SubCell"/>
</dbReference>
<feature type="transmembrane region" description="Helical" evidence="11">
    <location>
        <begin position="12"/>
        <end position="28"/>
    </location>
</feature>
<dbReference type="Pfam" id="PF00560">
    <property type="entry name" value="LRR_1"/>
    <property type="match status" value="1"/>
</dbReference>